<dbReference type="InterPro" id="IPR007150">
    <property type="entry name" value="HUS1/Mec3"/>
</dbReference>
<reference evidence="5" key="2">
    <citation type="submission" date="2023-05" db="EMBL/GenBank/DDBJ databases">
        <authorList>
            <person name="Fouks B."/>
        </authorList>
    </citation>
    <scope>NUCLEOTIDE SEQUENCE</scope>
    <source>
        <strain evidence="5">Stay&amp;Tobe</strain>
        <tissue evidence="5">Testes</tissue>
    </source>
</reference>
<dbReference type="GO" id="GO:0005730">
    <property type="term" value="C:nucleolus"/>
    <property type="evidence" value="ECO:0007669"/>
    <property type="project" value="InterPro"/>
</dbReference>
<dbReference type="GO" id="GO:0033314">
    <property type="term" value="P:mitotic DNA replication checkpoint signaling"/>
    <property type="evidence" value="ECO:0007669"/>
    <property type="project" value="TreeGrafter"/>
</dbReference>
<accession>A0AAD7Z5G6</accession>
<protein>
    <recommendedName>
        <fullName evidence="4">Checkpoint protein</fullName>
    </recommendedName>
</protein>
<evidence type="ECO:0000313" key="6">
    <source>
        <dbReference type="Proteomes" id="UP001233999"/>
    </source>
</evidence>
<dbReference type="Proteomes" id="UP001233999">
    <property type="component" value="Unassembled WGS sequence"/>
</dbReference>
<proteinExistence type="inferred from homology"/>
<dbReference type="GO" id="GO:0035861">
    <property type="term" value="C:site of double-strand break"/>
    <property type="evidence" value="ECO:0007669"/>
    <property type="project" value="TreeGrafter"/>
</dbReference>
<dbReference type="GO" id="GO:0044778">
    <property type="term" value="P:meiotic DNA integrity checkpoint signaling"/>
    <property type="evidence" value="ECO:0007669"/>
    <property type="project" value="TreeGrafter"/>
</dbReference>
<evidence type="ECO:0000256" key="3">
    <source>
        <dbReference type="ARBA" id="ARBA00023242"/>
    </source>
</evidence>
<dbReference type="EMBL" id="JASPKZ010010657">
    <property type="protein sequence ID" value="KAJ9574065.1"/>
    <property type="molecule type" value="Genomic_DNA"/>
</dbReference>
<dbReference type="InterPro" id="IPR016580">
    <property type="entry name" value="HUS1"/>
</dbReference>
<name>A0AAD7Z5G6_DIPPU</name>
<evidence type="ECO:0000313" key="5">
    <source>
        <dbReference type="EMBL" id="KAJ9574065.1"/>
    </source>
</evidence>
<evidence type="ECO:0000256" key="2">
    <source>
        <dbReference type="ARBA" id="ARBA00005563"/>
    </source>
</evidence>
<dbReference type="PIRSF" id="PIRSF011312">
    <property type="entry name" value="Cell_cycle_HUS1"/>
    <property type="match status" value="1"/>
</dbReference>
<keyword evidence="6" id="KW-1185">Reference proteome</keyword>
<evidence type="ECO:0000256" key="4">
    <source>
        <dbReference type="PIRNR" id="PIRNR011312"/>
    </source>
</evidence>
<dbReference type="GO" id="GO:0030896">
    <property type="term" value="C:checkpoint clamp complex"/>
    <property type="evidence" value="ECO:0007669"/>
    <property type="project" value="InterPro"/>
</dbReference>
<dbReference type="GO" id="GO:0031573">
    <property type="term" value="P:mitotic intra-S DNA damage checkpoint signaling"/>
    <property type="evidence" value="ECO:0007669"/>
    <property type="project" value="TreeGrafter"/>
</dbReference>
<dbReference type="Pfam" id="PF04005">
    <property type="entry name" value="Hus1"/>
    <property type="match status" value="1"/>
</dbReference>
<dbReference type="AlphaFoldDB" id="A0AAD7Z5G6"/>
<organism evidence="5 6">
    <name type="scientific">Diploptera punctata</name>
    <name type="common">Pacific beetle cockroach</name>
    <dbReference type="NCBI Taxonomy" id="6984"/>
    <lineage>
        <taxon>Eukaryota</taxon>
        <taxon>Metazoa</taxon>
        <taxon>Ecdysozoa</taxon>
        <taxon>Arthropoda</taxon>
        <taxon>Hexapoda</taxon>
        <taxon>Insecta</taxon>
        <taxon>Pterygota</taxon>
        <taxon>Neoptera</taxon>
        <taxon>Polyneoptera</taxon>
        <taxon>Dictyoptera</taxon>
        <taxon>Blattodea</taxon>
        <taxon>Blaberoidea</taxon>
        <taxon>Blaberidae</taxon>
        <taxon>Diplopterinae</taxon>
        <taxon>Diploptera</taxon>
    </lineage>
</organism>
<evidence type="ECO:0000256" key="1">
    <source>
        <dbReference type="ARBA" id="ARBA00004123"/>
    </source>
</evidence>
<comment type="subcellular location">
    <subcellularLocation>
        <location evidence="1">Nucleus</location>
    </subcellularLocation>
</comment>
<dbReference type="PANTHER" id="PTHR12900">
    <property type="entry name" value="MITOTIC AND DNA DAMAGE CHECKPOINT PROTEIN HUS1"/>
    <property type="match status" value="1"/>
</dbReference>
<dbReference type="GO" id="GO:0006289">
    <property type="term" value="P:nucleotide-excision repair"/>
    <property type="evidence" value="ECO:0007669"/>
    <property type="project" value="TreeGrafter"/>
</dbReference>
<reference evidence="5" key="1">
    <citation type="journal article" date="2023" name="IScience">
        <title>Live-bearing cockroach genome reveals convergent evolutionary mechanisms linked to viviparity in insects and beyond.</title>
        <authorList>
            <person name="Fouks B."/>
            <person name="Harrison M.C."/>
            <person name="Mikhailova A.A."/>
            <person name="Marchal E."/>
            <person name="English S."/>
            <person name="Carruthers M."/>
            <person name="Jennings E.C."/>
            <person name="Chiamaka E.L."/>
            <person name="Frigard R.A."/>
            <person name="Pippel M."/>
            <person name="Attardo G.M."/>
            <person name="Benoit J.B."/>
            <person name="Bornberg-Bauer E."/>
            <person name="Tobe S.S."/>
        </authorList>
    </citation>
    <scope>NUCLEOTIDE SEQUENCE</scope>
    <source>
        <strain evidence="5">Stay&amp;Tobe</strain>
    </source>
</reference>
<gene>
    <name evidence="5" type="ORF">L9F63_008591</name>
</gene>
<comment type="caution">
    <text evidence="5">The sequence shown here is derived from an EMBL/GenBank/DDBJ whole genome shotgun (WGS) entry which is preliminary data.</text>
</comment>
<comment type="similarity">
    <text evidence="2 4">Belongs to the HUS1 family.</text>
</comment>
<dbReference type="GO" id="GO:0000724">
    <property type="term" value="P:double-strand break repair via homologous recombination"/>
    <property type="evidence" value="ECO:0007669"/>
    <property type="project" value="TreeGrafter"/>
</dbReference>
<dbReference type="GO" id="GO:0000723">
    <property type="term" value="P:telomere maintenance"/>
    <property type="evidence" value="ECO:0007669"/>
    <property type="project" value="TreeGrafter"/>
</dbReference>
<dbReference type="Gene3D" id="3.70.10.10">
    <property type="match status" value="1"/>
</dbReference>
<dbReference type="PANTHER" id="PTHR12900:SF0">
    <property type="entry name" value="CHECKPOINT PROTEIN"/>
    <property type="match status" value="1"/>
</dbReference>
<keyword evidence="3" id="KW-0539">Nucleus</keyword>
<sequence length="318" mass="36051">MKFRGKMTEVMCMKQFASVIATVARLAKQCVVRITKQLLNFIIVDENAAAGKPVVWCRLEQSHYFNEYNMAGVSEEQDEIYLEFESDAMAKSLVTLKSNIGAKSVKVKLTNKKSPCLTFEIMLSEFSHSRLCVHDIPVTVIPRRDWKLFQEPKVPNFDVSIQLPSLKLLRTVAERMKTLSPYVTVLANQEGVLVLKVETPDATVSTHFKDLIVQSQHKMGVPLARSWLTEASGRSSECDTSRSLLQTPPPTSPPNCKLYKSDEYYSARVDVRKFVQFLSSEQVNPNKVVCNIVDDQMVVLFLLHEDITLHYYLPVVSV</sequence>